<dbReference type="PROSITE" id="PS50302">
    <property type="entry name" value="PUM"/>
    <property type="match status" value="8"/>
</dbReference>
<evidence type="ECO:0000256" key="1">
    <source>
        <dbReference type="ARBA" id="ARBA00004496"/>
    </source>
</evidence>
<evidence type="ECO:0000259" key="7">
    <source>
        <dbReference type="PROSITE" id="PS50303"/>
    </source>
</evidence>
<keyword evidence="3" id="KW-0677">Repeat</keyword>
<feature type="repeat" description="Pumilio" evidence="5">
    <location>
        <begin position="1115"/>
        <end position="1154"/>
    </location>
</feature>
<dbReference type="GO" id="GO:0003730">
    <property type="term" value="F:mRNA 3'-UTR binding"/>
    <property type="evidence" value="ECO:0007669"/>
    <property type="project" value="TreeGrafter"/>
</dbReference>
<reference evidence="9" key="1">
    <citation type="submission" date="2025-08" db="UniProtKB">
        <authorList>
            <consortium name="RefSeq"/>
        </authorList>
    </citation>
    <scope>IDENTIFICATION</scope>
</reference>
<protein>
    <submittedName>
        <fullName evidence="9">Pumilio homolog 2 isoform X1</fullName>
    </submittedName>
</protein>
<feature type="repeat" description="Pumilio" evidence="5">
    <location>
        <begin position="1004"/>
        <end position="1039"/>
    </location>
</feature>
<keyword evidence="8" id="KW-1185">Reference proteome</keyword>
<feature type="region of interest" description="Disordered" evidence="6">
    <location>
        <begin position="253"/>
        <end position="297"/>
    </location>
</feature>
<feature type="region of interest" description="Disordered" evidence="6">
    <location>
        <begin position="694"/>
        <end position="722"/>
    </location>
</feature>
<evidence type="ECO:0000256" key="2">
    <source>
        <dbReference type="ARBA" id="ARBA00022490"/>
    </source>
</evidence>
<feature type="region of interest" description="Disordered" evidence="6">
    <location>
        <begin position="16"/>
        <end position="85"/>
    </location>
</feature>
<dbReference type="Pfam" id="PF00806">
    <property type="entry name" value="PUF"/>
    <property type="match status" value="8"/>
</dbReference>
<proteinExistence type="predicted"/>
<dbReference type="CDD" id="cd07920">
    <property type="entry name" value="Pumilio"/>
    <property type="match status" value="1"/>
</dbReference>
<dbReference type="InterPro" id="IPR001313">
    <property type="entry name" value="Pumilio_RNA-bd_rpt"/>
</dbReference>
<name>A0A7E6FL79_9MOLL</name>
<dbReference type="PROSITE" id="PS50303">
    <property type="entry name" value="PUM_HD"/>
    <property type="match status" value="1"/>
</dbReference>
<dbReference type="Gene3D" id="1.25.10.10">
    <property type="entry name" value="Leucine-rich Repeat Variant"/>
    <property type="match status" value="1"/>
</dbReference>
<feature type="repeat" description="Pumilio" evidence="5">
    <location>
        <begin position="896"/>
        <end position="931"/>
    </location>
</feature>
<feature type="region of interest" description="Disordered" evidence="6">
    <location>
        <begin position="514"/>
        <end position="556"/>
    </location>
</feature>
<evidence type="ECO:0000256" key="3">
    <source>
        <dbReference type="ARBA" id="ARBA00022737"/>
    </source>
</evidence>
<feature type="region of interest" description="Disordered" evidence="6">
    <location>
        <begin position="642"/>
        <end position="672"/>
    </location>
</feature>
<feature type="compositionally biased region" description="Gly residues" evidence="6">
    <location>
        <begin position="59"/>
        <end position="70"/>
    </location>
</feature>
<dbReference type="PANTHER" id="PTHR12537:SF12">
    <property type="entry name" value="MATERNAL PROTEIN PUMILIO"/>
    <property type="match status" value="1"/>
</dbReference>
<feature type="domain" description="PUM-HD" evidence="7">
    <location>
        <begin position="840"/>
        <end position="1180"/>
    </location>
</feature>
<dbReference type="AlphaFoldDB" id="A0A7E6FL79"/>
<feature type="repeat" description="Pumilio" evidence="5">
    <location>
        <begin position="1076"/>
        <end position="1111"/>
    </location>
</feature>
<organism evidence="8 9">
    <name type="scientific">Octopus sinensis</name>
    <name type="common">East Asian common octopus</name>
    <dbReference type="NCBI Taxonomy" id="2607531"/>
    <lineage>
        <taxon>Eukaryota</taxon>
        <taxon>Metazoa</taxon>
        <taxon>Spiralia</taxon>
        <taxon>Lophotrochozoa</taxon>
        <taxon>Mollusca</taxon>
        <taxon>Cephalopoda</taxon>
        <taxon>Coleoidea</taxon>
        <taxon>Octopodiformes</taxon>
        <taxon>Octopoda</taxon>
        <taxon>Incirrata</taxon>
        <taxon>Octopodidae</taxon>
        <taxon>Octopus</taxon>
    </lineage>
</organism>
<dbReference type="InterPro" id="IPR033712">
    <property type="entry name" value="Pumilio_RNA-bd"/>
</dbReference>
<dbReference type="SUPFAM" id="SSF48371">
    <property type="entry name" value="ARM repeat"/>
    <property type="match status" value="1"/>
</dbReference>
<sequence length="1199" mass="131411">MPILNMSSEVAWDTTNRGMLTNGGHHSGGHHSGGQHQHHHHHHHHNPQQHQHQQQQQHHGGGGGGGGGQDMSGMRQHGMASRSQDDARVGYFFQRPQTDAELANYGNKRWAAGDDSLIEQGRGMTVQDLEREFHAVSLSQREVMRYPQADTNPMTGTPYLPQGRANKMNAHKKIWDVEDDGKSQEANKGIFSSSPWTPRDNTWSTADHTVSQPLSVVQRRASSFTNNEVNSVLSPRSETNALGVNMVEYVLNSSPTGKDLNPRMNRLKNFSDASMDNSNDKKSKTPSPFEAGDGSDLEKQDALQTNGILQNGLDEDDGYRYCTYFSGSRQNSPIDEVKVNQPTILVDGQKLMKSESDFLEAQHTLAQQGFQIDPNTFEPVAIDPLHFDYPNHLMPSMDSPNFNMDYTQLLQRQQQPIAVLTQQQYALAAQQQQLAITSPSNPYVVNSPAAAAQDPYAAMGFHIAATEGTYAAHRESSGVEHQHFSLQGPAVIHPQYYSVQAPWLYPANLIQQGQQPHPGAAAQSAAAAALSQQQQQQLLRGQSGRPVTPQQQSENIPASALQAQALQTPNAPGYQFLATAYYDQNGQLVMGNPRGIGTPVRLVSPAPVLVNTGNQQGNANSISNNQLRLLTTQAQQAQTPPVIYSSNNSSNSATPQQNNTLGGSGYTPSSTLPGYTQVTSSLFTPISANLGLTPQQQNNYNGPAASLGGSAPGAIGSGLNNQRRDSLDFKRQQPTSVLFNQYYNPIGGMSGAPAGPMGLVQPGQSVTPPPSLSGSTSNLSIGLGNTGRLVSAAPGAETRFRNGPLPPGGGGGGGSGGLLTGGALFNRTHRSASLSKEVSGRSRLLEDFRNNRIPNLLLKDLANHVVEFSQDQHGSRFIQQKLERATPQEKAMVFNEILSAAYSLMTDVFGNYVIQKFFEFGVIEQKQTLAQRVRGHVLSLALQMYGCRVIQKALESIPSDMQVEIVKELDGHVLKCVKDQNGNHVVQKCIECVEPNHLQFIIDAFKGHVFSLSTHPYGCRVIQRILEHCTAEQTTPILEELHEHTERLVQDQYGNYVVQHVLEHGRAEDKSKIVGVIRGKVLDLSQHKFASNVVEKCVSHSSRQERAFLIEEVCSMNDGPHSALYTMMKDQFANYVVQKMIDVAEPAQRKSLMHKIRPHIATLRKYTYGKHILAKLEKFFMKTNSDMPQMNMTQNGPLP</sequence>
<feature type="repeat" description="Pumilio" evidence="5">
    <location>
        <begin position="860"/>
        <end position="895"/>
    </location>
</feature>
<dbReference type="SMART" id="SM00025">
    <property type="entry name" value="Pumilio"/>
    <property type="match status" value="8"/>
</dbReference>
<feature type="repeat" description="Pumilio" evidence="5">
    <location>
        <begin position="932"/>
        <end position="967"/>
    </location>
</feature>
<feature type="region of interest" description="Disordered" evidence="6">
    <location>
        <begin position="178"/>
        <end position="208"/>
    </location>
</feature>
<dbReference type="InterPro" id="IPR033133">
    <property type="entry name" value="PUM-HD"/>
</dbReference>
<feature type="compositionally biased region" description="Low complexity" evidence="6">
    <location>
        <begin position="702"/>
        <end position="719"/>
    </location>
</feature>
<dbReference type="GO" id="GO:0010608">
    <property type="term" value="P:post-transcriptional regulation of gene expression"/>
    <property type="evidence" value="ECO:0007669"/>
    <property type="project" value="TreeGrafter"/>
</dbReference>
<dbReference type="FunFam" id="1.25.10.10:FF:000004">
    <property type="entry name" value="Pumilio homolog 1 isoform 2"/>
    <property type="match status" value="1"/>
</dbReference>
<feature type="compositionally biased region" description="Polar residues" evidence="6">
    <location>
        <begin position="186"/>
        <end position="208"/>
    </location>
</feature>
<feature type="compositionally biased region" description="Polar residues" evidence="6">
    <location>
        <begin position="644"/>
        <end position="672"/>
    </location>
</feature>
<dbReference type="InterPro" id="IPR016024">
    <property type="entry name" value="ARM-type_fold"/>
</dbReference>
<evidence type="ECO:0000313" key="9">
    <source>
        <dbReference type="RefSeq" id="XP_036368444.1"/>
    </source>
</evidence>
<evidence type="ECO:0000256" key="4">
    <source>
        <dbReference type="ARBA" id="ARBA00022884"/>
    </source>
</evidence>
<keyword evidence="4" id="KW-0694">RNA-binding</keyword>
<dbReference type="Proteomes" id="UP000515154">
    <property type="component" value="Linkage group LG23"/>
</dbReference>
<evidence type="ECO:0000256" key="6">
    <source>
        <dbReference type="SAM" id="MobiDB-lite"/>
    </source>
</evidence>
<feature type="compositionally biased region" description="Low complexity" evidence="6">
    <location>
        <begin position="48"/>
        <end position="58"/>
    </location>
</feature>
<feature type="compositionally biased region" description="Low complexity" evidence="6">
    <location>
        <begin position="514"/>
        <end position="546"/>
    </location>
</feature>
<keyword evidence="2" id="KW-0963">Cytoplasm</keyword>
<dbReference type="RefSeq" id="XP_036368444.1">
    <property type="nucleotide sequence ID" value="XM_036512551.1"/>
</dbReference>
<evidence type="ECO:0000313" key="8">
    <source>
        <dbReference type="Proteomes" id="UP000515154"/>
    </source>
</evidence>
<dbReference type="GO" id="GO:0005737">
    <property type="term" value="C:cytoplasm"/>
    <property type="evidence" value="ECO:0007669"/>
    <property type="project" value="UniProtKB-SubCell"/>
</dbReference>
<accession>A0A7E6FL79</accession>
<feature type="compositionally biased region" description="Basic residues" evidence="6">
    <location>
        <begin position="36"/>
        <end position="47"/>
    </location>
</feature>
<dbReference type="PANTHER" id="PTHR12537">
    <property type="entry name" value="RNA BINDING PROTEIN PUMILIO-RELATED"/>
    <property type="match status" value="1"/>
</dbReference>
<feature type="repeat" description="Pumilio" evidence="5">
    <location>
        <begin position="1040"/>
        <end position="1075"/>
    </location>
</feature>
<comment type="subcellular location">
    <subcellularLocation>
        <location evidence="1">Cytoplasm</location>
    </subcellularLocation>
</comment>
<feature type="repeat" description="Pumilio" evidence="5">
    <location>
        <begin position="968"/>
        <end position="1003"/>
    </location>
</feature>
<evidence type="ECO:0000256" key="5">
    <source>
        <dbReference type="PROSITE-ProRule" id="PRU00317"/>
    </source>
</evidence>
<gene>
    <name evidence="9" type="primary">LOC115223619</name>
</gene>
<dbReference type="InterPro" id="IPR011989">
    <property type="entry name" value="ARM-like"/>
</dbReference>